<gene>
    <name evidence="3" type="ORF">MAF45_09860</name>
</gene>
<accession>A0ABS9MSY3</accession>
<evidence type="ECO:0008006" key="5">
    <source>
        <dbReference type="Google" id="ProtNLM"/>
    </source>
</evidence>
<dbReference type="RefSeq" id="WP_237980226.1">
    <property type="nucleotide sequence ID" value="NZ_JAKNCT010000013.1"/>
</dbReference>
<evidence type="ECO:0000313" key="3">
    <source>
        <dbReference type="EMBL" id="MCG5031741.1"/>
    </source>
</evidence>
<dbReference type="PANTHER" id="PTHR33516:SF2">
    <property type="entry name" value="LEXA REPRESSOR-RELATED"/>
    <property type="match status" value="1"/>
</dbReference>
<dbReference type="InterPro" id="IPR006199">
    <property type="entry name" value="LexA_DNA-bd_dom"/>
</dbReference>
<dbReference type="InterPro" id="IPR015927">
    <property type="entry name" value="Peptidase_S24_S26A/B/C"/>
</dbReference>
<evidence type="ECO:0000259" key="2">
    <source>
        <dbReference type="Pfam" id="PF01726"/>
    </source>
</evidence>
<comment type="caution">
    <text evidence="3">The sequence shown here is derived from an EMBL/GenBank/DDBJ whole genome shotgun (WGS) entry which is preliminary data.</text>
</comment>
<dbReference type="CDD" id="cd06529">
    <property type="entry name" value="S24_LexA-like"/>
    <property type="match status" value="1"/>
</dbReference>
<dbReference type="InterPro" id="IPR036390">
    <property type="entry name" value="WH_DNA-bd_sf"/>
</dbReference>
<dbReference type="InterPro" id="IPR036388">
    <property type="entry name" value="WH-like_DNA-bd_sf"/>
</dbReference>
<evidence type="ECO:0000259" key="1">
    <source>
        <dbReference type="Pfam" id="PF00717"/>
    </source>
</evidence>
<dbReference type="Pfam" id="PF00717">
    <property type="entry name" value="Peptidase_S24"/>
    <property type="match status" value="1"/>
</dbReference>
<dbReference type="Pfam" id="PF01726">
    <property type="entry name" value="LexA_DNA_bind"/>
    <property type="match status" value="1"/>
</dbReference>
<dbReference type="EMBL" id="JAKNCT010000013">
    <property type="protein sequence ID" value="MCG5031741.1"/>
    <property type="molecule type" value="Genomic_DNA"/>
</dbReference>
<dbReference type="InterPro" id="IPR039418">
    <property type="entry name" value="LexA-like"/>
</dbReference>
<dbReference type="Gene3D" id="2.10.109.10">
    <property type="entry name" value="Umud Fragment, subunit A"/>
    <property type="match status" value="1"/>
</dbReference>
<dbReference type="Gene3D" id="1.10.10.10">
    <property type="entry name" value="Winged helix-like DNA-binding domain superfamily/Winged helix DNA-binding domain"/>
    <property type="match status" value="1"/>
</dbReference>
<dbReference type="SUPFAM" id="SSF46785">
    <property type="entry name" value="Winged helix' DNA-binding domain"/>
    <property type="match status" value="1"/>
</dbReference>
<dbReference type="InterPro" id="IPR050077">
    <property type="entry name" value="LexA_repressor"/>
</dbReference>
<dbReference type="PANTHER" id="PTHR33516">
    <property type="entry name" value="LEXA REPRESSOR"/>
    <property type="match status" value="1"/>
</dbReference>
<organism evidence="3 4">
    <name type="scientific">Mesosutterella porci</name>
    <dbReference type="NCBI Taxonomy" id="2915351"/>
    <lineage>
        <taxon>Bacteria</taxon>
        <taxon>Pseudomonadati</taxon>
        <taxon>Pseudomonadota</taxon>
        <taxon>Betaproteobacteria</taxon>
        <taxon>Burkholderiales</taxon>
        <taxon>Sutterellaceae</taxon>
        <taxon>Mesosutterella</taxon>
    </lineage>
</organism>
<dbReference type="Proteomes" id="UP001297600">
    <property type="component" value="Unassembled WGS sequence"/>
</dbReference>
<keyword evidence="4" id="KW-1185">Reference proteome</keyword>
<feature type="domain" description="LexA repressor DNA-binding" evidence="2">
    <location>
        <begin position="10"/>
        <end position="72"/>
    </location>
</feature>
<feature type="domain" description="Peptidase S24/S26A/S26B/S26C" evidence="1">
    <location>
        <begin position="107"/>
        <end position="202"/>
    </location>
</feature>
<reference evidence="3 4" key="1">
    <citation type="submission" date="2022-02" db="EMBL/GenBank/DDBJ databases">
        <title>Mesosutterella porci, a novel member of the family Sutterellaceae from pig feces.</title>
        <authorList>
            <person name="Wylensek D."/>
            <person name="Clavel T."/>
        </authorList>
    </citation>
    <scope>NUCLEOTIDE SEQUENCE [LARGE SCALE GENOMIC DNA]</scope>
    <source>
        <strain evidence="4">oilRF-744-wt-GAM-9</strain>
    </source>
</reference>
<protein>
    <recommendedName>
        <fullName evidence="5">Repressor LexA</fullName>
    </recommendedName>
</protein>
<evidence type="ECO:0000313" key="4">
    <source>
        <dbReference type="Proteomes" id="UP001297600"/>
    </source>
</evidence>
<dbReference type="SUPFAM" id="SSF51306">
    <property type="entry name" value="LexA/Signal peptidase"/>
    <property type="match status" value="1"/>
</dbReference>
<sequence>MAESAGRPRRLTPKQFGILKFIRDYVSENGSAPTRAEIAGRFGFSSANAAEQHLRALARKGLIRLVPGKARGVLLLEPALRFRASDAALPVDLFGTASGEAEATAWVKISPDVFTPRADGLYSAPDESMERSGIRPGDWVAIRRTTQWPPEGRIALVRFGGKAMLRRVRKDGGRMLFAADAPGFGELECPESARRHLIGEAVGLIRRNLG</sequence>
<name>A0ABS9MSY3_9BURK</name>
<dbReference type="InterPro" id="IPR036286">
    <property type="entry name" value="LexA/Signal_pep-like_sf"/>
</dbReference>
<proteinExistence type="predicted"/>